<dbReference type="EMBL" id="CAJOBI010153803">
    <property type="protein sequence ID" value="CAF4822476.1"/>
    <property type="molecule type" value="Genomic_DNA"/>
</dbReference>
<dbReference type="AlphaFoldDB" id="A0A8S3BP03"/>
<proteinExistence type="predicted"/>
<accession>A0A8S3BP03</accession>
<name>A0A8S3BP03_9BILA</name>
<feature type="non-terminal residue" evidence="1">
    <location>
        <position position="82"/>
    </location>
</feature>
<sequence length="82" mass="9283">MVDASMVDTEIGSGFNYAAQYGVRRASDRTDAYRTQFGSLSADEYLTPMIQANQRNDGNIARRLSRNSFLIPPQNLIRRHTD</sequence>
<protein>
    <submittedName>
        <fullName evidence="1">Uncharacterized protein</fullName>
    </submittedName>
</protein>
<evidence type="ECO:0000313" key="2">
    <source>
        <dbReference type="Proteomes" id="UP000676336"/>
    </source>
</evidence>
<dbReference type="Proteomes" id="UP000676336">
    <property type="component" value="Unassembled WGS sequence"/>
</dbReference>
<gene>
    <name evidence="1" type="ORF">SMN809_LOCUS48102</name>
</gene>
<reference evidence="1" key="1">
    <citation type="submission" date="2021-02" db="EMBL/GenBank/DDBJ databases">
        <authorList>
            <person name="Nowell W R."/>
        </authorList>
    </citation>
    <scope>NUCLEOTIDE SEQUENCE</scope>
</reference>
<evidence type="ECO:0000313" key="1">
    <source>
        <dbReference type="EMBL" id="CAF4822476.1"/>
    </source>
</evidence>
<organism evidence="1 2">
    <name type="scientific">Rotaria magnacalcarata</name>
    <dbReference type="NCBI Taxonomy" id="392030"/>
    <lineage>
        <taxon>Eukaryota</taxon>
        <taxon>Metazoa</taxon>
        <taxon>Spiralia</taxon>
        <taxon>Gnathifera</taxon>
        <taxon>Rotifera</taxon>
        <taxon>Eurotatoria</taxon>
        <taxon>Bdelloidea</taxon>
        <taxon>Philodinida</taxon>
        <taxon>Philodinidae</taxon>
        <taxon>Rotaria</taxon>
    </lineage>
</organism>
<comment type="caution">
    <text evidence="1">The sequence shown here is derived from an EMBL/GenBank/DDBJ whole genome shotgun (WGS) entry which is preliminary data.</text>
</comment>